<comment type="caution">
    <text evidence="2">The sequence shown here is derived from an EMBL/GenBank/DDBJ whole genome shotgun (WGS) entry which is preliminary data.</text>
</comment>
<accession>A0A821YT82</accession>
<dbReference type="AlphaFoldDB" id="A0A821YT82"/>
<evidence type="ECO:0000313" key="2">
    <source>
        <dbReference type="EMBL" id="CAF4969227.1"/>
    </source>
</evidence>
<keyword evidence="1" id="KW-1133">Transmembrane helix</keyword>
<feature type="non-terminal residue" evidence="2">
    <location>
        <position position="1"/>
    </location>
</feature>
<sequence>AHLLFVFNISVYIWHFCCYKTASSIIILLVILFLFQFILACTYLTVRGQTKYNLLKRSYEEPIDDTQKTYDCRGSDNSTYFNRSVVCRKLGCCHSTSDCCETFSTCYTLLNNKLDKNLKIIGSIMLILN</sequence>
<keyword evidence="1" id="KW-0812">Transmembrane</keyword>
<name>A0A821YT82_9BILA</name>
<gene>
    <name evidence="2" type="ORF">QYT958_LOCUS35047</name>
</gene>
<protein>
    <submittedName>
        <fullName evidence="2">Uncharacterized protein</fullName>
    </submittedName>
</protein>
<feature type="transmembrane region" description="Helical" evidence="1">
    <location>
        <begin position="25"/>
        <end position="46"/>
    </location>
</feature>
<keyword evidence="1" id="KW-0472">Membrane</keyword>
<proteinExistence type="predicted"/>
<reference evidence="2" key="1">
    <citation type="submission" date="2021-02" db="EMBL/GenBank/DDBJ databases">
        <authorList>
            <person name="Nowell W R."/>
        </authorList>
    </citation>
    <scope>NUCLEOTIDE SEQUENCE</scope>
</reference>
<evidence type="ECO:0000313" key="3">
    <source>
        <dbReference type="Proteomes" id="UP000663848"/>
    </source>
</evidence>
<evidence type="ECO:0000256" key="1">
    <source>
        <dbReference type="SAM" id="Phobius"/>
    </source>
</evidence>
<dbReference type="EMBL" id="CAJOBR010025974">
    <property type="protein sequence ID" value="CAF4969227.1"/>
    <property type="molecule type" value="Genomic_DNA"/>
</dbReference>
<organism evidence="2 3">
    <name type="scientific">Rotaria socialis</name>
    <dbReference type="NCBI Taxonomy" id="392032"/>
    <lineage>
        <taxon>Eukaryota</taxon>
        <taxon>Metazoa</taxon>
        <taxon>Spiralia</taxon>
        <taxon>Gnathifera</taxon>
        <taxon>Rotifera</taxon>
        <taxon>Eurotatoria</taxon>
        <taxon>Bdelloidea</taxon>
        <taxon>Philodinida</taxon>
        <taxon>Philodinidae</taxon>
        <taxon>Rotaria</taxon>
    </lineage>
</organism>
<dbReference type="Proteomes" id="UP000663848">
    <property type="component" value="Unassembled WGS sequence"/>
</dbReference>